<dbReference type="InterPro" id="IPR012373">
    <property type="entry name" value="Ferrdict_sens_TM"/>
</dbReference>
<keyword evidence="5" id="KW-1185">Reference proteome</keyword>
<dbReference type="PANTHER" id="PTHR30273:SF2">
    <property type="entry name" value="PROTEIN FECR"/>
    <property type="match status" value="1"/>
</dbReference>
<organism evidence="4 5">
    <name type="scientific">Sphingobacterium tabacisoli</name>
    <dbReference type="NCBI Taxonomy" id="2044855"/>
    <lineage>
        <taxon>Bacteria</taxon>
        <taxon>Pseudomonadati</taxon>
        <taxon>Bacteroidota</taxon>
        <taxon>Sphingobacteriia</taxon>
        <taxon>Sphingobacteriales</taxon>
        <taxon>Sphingobacteriaceae</taxon>
        <taxon>Sphingobacterium</taxon>
    </lineage>
</organism>
<comment type="caution">
    <text evidence="4">The sequence shown here is derived from an EMBL/GenBank/DDBJ whole genome shotgun (WGS) entry which is preliminary data.</text>
</comment>
<feature type="domain" description="Protein FecR C-terminal" evidence="3">
    <location>
        <begin position="290"/>
        <end position="353"/>
    </location>
</feature>
<evidence type="ECO:0000259" key="3">
    <source>
        <dbReference type="Pfam" id="PF16344"/>
    </source>
</evidence>
<name>A0ABW5KYJ7_9SPHI</name>
<sequence length="361" mass="41327">MATPKITGELLRKYVTNQCTEVERVSVESWYNELAEHNSPLQSLEWEDIEATDQYFQSVFKDKLVQKKPAKVNRFTFSKVAAAIALLISLSLLVYYYQHSDKKPSHITLTAQSFKPGTFQANIQHGSQTEESTISGHALVLKQQDISETLLVSTSTGQEYKLTLPDATVVFLNAQSKVTLPADYNQQNRTVYLEGEAYFKVAKDKSKPFVVHVADAQIEALGTEFNIRYYPSANHTFETFLKEGAVRLTHKKEELIMEPGDALLVNTLTGQNKLQKKQVDLHQLAWKDGYFEYNNTPLLDIVQELSRWYNFEYEIDPAYNRKTLSGKISRQQPFQEILTILQFSGIPYQMHDNLLKITPNK</sequence>
<dbReference type="Pfam" id="PF16344">
    <property type="entry name" value="FecR_C"/>
    <property type="match status" value="1"/>
</dbReference>
<evidence type="ECO:0000256" key="1">
    <source>
        <dbReference type="SAM" id="Phobius"/>
    </source>
</evidence>
<dbReference type="Gene3D" id="3.55.50.30">
    <property type="match status" value="1"/>
</dbReference>
<proteinExistence type="predicted"/>
<evidence type="ECO:0000313" key="4">
    <source>
        <dbReference type="EMBL" id="MFD2553583.1"/>
    </source>
</evidence>
<keyword evidence="1" id="KW-0472">Membrane</keyword>
<dbReference type="Pfam" id="PF04773">
    <property type="entry name" value="FecR"/>
    <property type="match status" value="1"/>
</dbReference>
<keyword evidence="1" id="KW-1133">Transmembrane helix</keyword>
<dbReference type="Proteomes" id="UP001597440">
    <property type="component" value="Unassembled WGS sequence"/>
</dbReference>
<feature type="transmembrane region" description="Helical" evidence="1">
    <location>
        <begin position="77"/>
        <end position="97"/>
    </location>
</feature>
<reference evidence="5" key="1">
    <citation type="journal article" date="2019" name="Int. J. Syst. Evol. Microbiol.">
        <title>The Global Catalogue of Microorganisms (GCM) 10K type strain sequencing project: providing services to taxonomists for standard genome sequencing and annotation.</title>
        <authorList>
            <consortium name="The Broad Institute Genomics Platform"/>
            <consortium name="The Broad Institute Genome Sequencing Center for Infectious Disease"/>
            <person name="Wu L."/>
            <person name="Ma J."/>
        </authorList>
    </citation>
    <scope>NUCLEOTIDE SEQUENCE [LARGE SCALE GENOMIC DNA]</scope>
    <source>
        <strain evidence="5">KCTC 52298</strain>
    </source>
</reference>
<dbReference type="InterPro" id="IPR006860">
    <property type="entry name" value="FecR"/>
</dbReference>
<dbReference type="EMBL" id="JBHULD010000004">
    <property type="protein sequence ID" value="MFD2553583.1"/>
    <property type="molecule type" value="Genomic_DNA"/>
</dbReference>
<dbReference type="PANTHER" id="PTHR30273">
    <property type="entry name" value="PERIPLASMIC SIGNAL SENSOR AND SIGMA FACTOR ACTIVATOR FECR-RELATED"/>
    <property type="match status" value="1"/>
</dbReference>
<dbReference type="RefSeq" id="WP_210355068.1">
    <property type="nucleotide sequence ID" value="NZ_JAEQMU010000004.1"/>
</dbReference>
<feature type="domain" description="FecR protein" evidence="2">
    <location>
        <begin position="152"/>
        <end position="246"/>
    </location>
</feature>
<accession>A0ABW5KYJ7</accession>
<dbReference type="PIRSF" id="PIRSF018266">
    <property type="entry name" value="FecR"/>
    <property type="match status" value="1"/>
</dbReference>
<dbReference type="Gene3D" id="2.60.120.1440">
    <property type="match status" value="1"/>
</dbReference>
<dbReference type="InterPro" id="IPR032508">
    <property type="entry name" value="FecR_C"/>
</dbReference>
<protein>
    <submittedName>
        <fullName evidence="4">FecR family protein</fullName>
    </submittedName>
</protein>
<gene>
    <name evidence="4" type="ORF">ACFSQW_04220</name>
</gene>
<evidence type="ECO:0000259" key="2">
    <source>
        <dbReference type="Pfam" id="PF04773"/>
    </source>
</evidence>
<evidence type="ECO:0000313" key="5">
    <source>
        <dbReference type="Proteomes" id="UP001597440"/>
    </source>
</evidence>
<keyword evidence="1" id="KW-0812">Transmembrane</keyword>